<protein>
    <recommendedName>
        <fullName evidence="2">Gene product 88 domain-containing protein</fullName>
    </recommendedName>
</protein>
<dbReference type="InterPro" id="IPR020290">
    <property type="entry name" value="Gp88"/>
</dbReference>
<accession>A0A7C5SQ57</accession>
<reference evidence="3" key="1">
    <citation type="journal article" date="2020" name="mSystems">
        <title>Genome- and Community-Level Interaction Insights into Carbon Utilization and Element Cycling Functions of Hydrothermarchaeota in Hydrothermal Sediment.</title>
        <authorList>
            <person name="Zhou Z."/>
            <person name="Liu Y."/>
            <person name="Xu W."/>
            <person name="Pan J."/>
            <person name="Luo Z.H."/>
            <person name="Li M."/>
        </authorList>
    </citation>
    <scope>NUCLEOTIDE SEQUENCE [LARGE SCALE GENOMIC DNA]</scope>
    <source>
        <strain evidence="3">HyVt-523</strain>
    </source>
</reference>
<gene>
    <name evidence="3" type="ORF">ENJ85_05055</name>
</gene>
<name>A0A7C5SQ57_9DEIN</name>
<organism evidence="3">
    <name type="scientific">Oceanithermus profundus</name>
    <dbReference type="NCBI Taxonomy" id="187137"/>
    <lineage>
        <taxon>Bacteria</taxon>
        <taxon>Thermotogati</taxon>
        <taxon>Deinococcota</taxon>
        <taxon>Deinococci</taxon>
        <taxon>Thermales</taxon>
        <taxon>Thermaceae</taxon>
        <taxon>Oceanithermus</taxon>
    </lineage>
</organism>
<proteinExistence type="predicted"/>
<evidence type="ECO:0000313" key="3">
    <source>
        <dbReference type="EMBL" id="HHO58525.1"/>
    </source>
</evidence>
<feature type="compositionally biased region" description="Basic residues" evidence="1">
    <location>
        <begin position="473"/>
        <end position="484"/>
    </location>
</feature>
<evidence type="ECO:0000256" key="1">
    <source>
        <dbReference type="SAM" id="MobiDB-lite"/>
    </source>
</evidence>
<evidence type="ECO:0000259" key="2">
    <source>
        <dbReference type="Pfam" id="PF17338"/>
    </source>
</evidence>
<sequence length="499" mass="55392">MFAVVNAAGQIEFTARTIDDAVEEAYDRGAEDVYVDAAGEDRKENAAVADVKLAVKQLGKDLRGRPLRIPDSALTLDLEEAWERFRCAMPPYVHKQNVYSLKRLGTRVKGSPASKTPVQAMEKVTRSSVTRDPAQTADKLVSFMLTENAKLKKSKEGIDLDILGINLLPYWQYAENPGPYGLAKRRHLPNLCAGSSAACRNSCLVYSGRNYSNDWTIVSKGYRTHMLYTDPEAFGRLMYQALLEFLGSTRAKRSRAARLNVLSDVPWEEIFPALFPALPAGMPVYDYTKVARRNVPPNYDLTFSYSGTNMPAVQEELGRGRRVAVVVLGTGFKKEQYEETWANRLPKFLRAGGRRIPVVDGDKHDARFLDPEGSIVALRWKAPVGASQRAAKLAGKKKFSAKQRAAFMEELGREALKSKFVLEVEQLGDMVVAAVTPGDQPDAAAVRTVYDRDELLPGVSPGGDMQVPNPAGWRRRPNPRRKTNPRSASLSVLVRSLKF</sequence>
<dbReference type="AlphaFoldDB" id="A0A7C5SQ57"/>
<dbReference type="Pfam" id="PF17338">
    <property type="entry name" value="GP88"/>
    <property type="match status" value="1"/>
</dbReference>
<dbReference type="EMBL" id="DRNZ01000309">
    <property type="protein sequence ID" value="HHO58525.1"/>
    <property type="molecule type" value="Genomic_DNA"/>
</dbReference>
<feature type="domain" description="Gene product 88" evidence="2">
    <location>
        <begin position="148"/>
        <end position="381"/>
    </location>
</feature>
<comment type="caution">
    <text evidence="3">The sequence shown here is derived from an EMBL/GenBank/DDBJ whole genome shotgun (WGS) entry which is preliminary data.</text>
</comment>
<dbReference type="Proteomes" id="UP000886105">
    <property type="component" value="Unassembled WGS sequence"/>
</dbReference>
<feature type="region of interest" description="Disordered" evidence="1">
    <location>
        <begin position="455"/>
        <end position="488"/>
    </location>
</feature>
<feature type="region of interest" description="Disordered" evidence="1">
    <location>
        <begin position="110"/>
        <end position="131"/>
    </location>
</feature>